<name>A0ACB7PD10_9PEZI</name>
<organism evidence="1 2">
    <name type="scientific">Chaetomium tenue</name>
    <dbReference type="NCBI Taxonomy" id="1854479"/>
    <lineage>
        <taxon>Eukaryota</taxon>
        <taxon>Fungi</taxon>
        <taxon>Dikarya</taxon>
        <taxon>Ascomycota</taxon>
        <taxon>Pezizomycotina</taxon>
        <taxon>Sordariomycetes</taxon>
        <taxon>Sordariomycetidae</taxon>
        <taxon>Sordariales</taxon>
        <taxon>Chaetomiaceae</taxon>
        <taxon>Chaetomium</taxon>
    </lineage>
</organism>
<dbReference type="EMBL" id="JAGIZQ010000003">
    <property type="protein sequence ID" value="KAH6636227.1"/>
    <property type="molecule type" value="Genomic_DNA"/>
</dbReference>
<accession>A0ACB7PD10</accession>
<keyword evidence="2" id="KW-1185">Reference proteome</keyword>
<protein>
    <submittedName>
        <fullName evidence="1">Cullin family-domain-containing protein</fullName>
    </submittedName>
</protein>
<sequence>MPPPAYMPPASGPPNPNTTSFQPPSSTSPNPPRRKRRVDSDSDSTTPRPTSFHSKSNSNSKRPRSEHYNPPTTAMSAKVQGKRPEVIDLTYSPAARQSPYHHQPRPALQPHLGSRRFVIKNLRPASQPAPPSPSPPPITSPTTTTPTTPTTPAAAVESHYARILADLDAALDNVFDGRPVAVSMERLYRGIEDVCRKGDAAALTDRLRDRCNAWLAGREMLGGLWEGFDAASTGGEVGNEGAGDVLLRGVVGRWERWNKVIFVVRGLYSFLDRGYLLLLGGGEGAKGKQGINEMGITLFRKAVFGSSSSKGGSASPYGKAVVEGVCRLVDYSRYGDERTDDELLRQAIKMLRLCGVYGKSFESMFLVMSHRYYEQFASDVSASYGLKDYITAVAALLKREGARCDTFNFESTTKRQLLGDAHHVLIESYANKLLDTGSVAKLLDAHDVESTKALYELLKLSGLQKRLKGPWEQYIRETGSAIVSDTARGDDMVLRLLELRRSLDTMIRDAFSRDDVFHYALRESFGNFINSRKNTSAWGTGTSKVGEMIAKYIDMLLRGGLKTLPKSLLSDNKDRADAEMSGVASTGDEDSELDRQLDYALELFRFIEGKDVFEAFYKKDLARRLLLGRSASQDAERSMLAKLKVECGSGFTHNLEQMFKDQALAKEEMTSYKQWFRGTGKNDGGVDLTVNILSAAAWPTFPEVKVLLPKEVLEQVNTFDSYYKSKHTGRRLTWMHNMAHCVVGARFNRGSKDLLVSAPQATVLMLFNEVEDDDPKSKTAGVLSYEQIAQSTGLQGGELDRTLQSLACGKVRVLTKSPKGRDVSPTDTFTVNKAFTDPKFRIKINQIQMKETKEENRETHQRVAADRQFETQAAIVRIMKSRKKMTHSQLVAEVIDQTKSRGSVDPADIKANIEKLIEKDYLEPNLDQLLGSVCVMFSSSGDFRLPFKDPNEMSYQYEYMESEMSTPSSHLWNTKAVVNSLAGPASPDSPR</sequence>
<comment type="caution">
    <text evidence="1">The sequence shown here is derived from an EMBL/GenBank/DDBJ whole genome shotgun (WGS) entry which is preliminary data.</text>
</comment>
<evidence type="ECO:0000313" key="1">
    <source>
        <dbReference type="EMBL" id="KAH6636227.1"/>
    </source>
</evidence>
<reference evidence="1 2" key="1">
    <citation type="journal article" date="2021" name="Nat. Commun.">
        <title>Genetic determinants of endophytism in the Arabidopsis root mycobiome.</title>
        <authorList>
            <person name="Mesny F."/>
            <person name="Miyauchi S."/>
            <person name="Thiergart T."/>
            <person name="Pickel B."/>
            <person name="Atanasova L."/>
            <person name="Karlsson M."/>
            <person name="Huettel B."/>
            <person name="Barry K.W."/>
            <person name="Haridas S."/>
            <person name="Chen C."/>
            <person name="Bauer D."/>
            <person name="Andreopoulos W."/>
            <person name="Pangilinan J."/>
            <person name="LaButti K."/>
            <person name="Riley R."/>
            <person name="Lipzen A."/>
            <person name="Clum A."/>
            <person name="Drula E."/>
            <person name="Henrissat B."/>
            <person name="Kohler A."/>
            <person name="Grigoriev I.V."/>
            <person name="Martin F.M."/>
            <person name="Hacquard S."/>
        </authorList>
    </citation>
    <scope>NUCLEOTIDE SEQUENCE [LARGE SCALE GENOMIC DNA]</scope>
    <source>
        <strain evidence="1 2">MPI-SDFR-AT-0079</strain>
    </source>
</reference>
<proteinExistence type="predicted"/>
<gene>
    <name evidence="1" type="ORF">F5144DRAFT_611014</name>
</gene>
<dbReference type="Proteomes" id="UP000724584">
    <property type="component" value="Unassembled WGS sequence"/>
</dbReference>
<evidence type="ECO:0000313" key="2">
    <source>
        <dbReference type="Proteomes" id="UP000724584"/>
    </source>
</evidence>